<evidence type="ECO:0000256" key="1">
    <source>
        <dbReference type="ARBA" id="ARBA00022598"/>
    </source>
</evidence>
<dbReference type="Gene3D" id="3.30.930.10">
    <property type="entry name" value="Bira Bifunctional Protein, Domain 2"/>
    <property type="match status" value="1"/>
</dbReference>
<keyword evidence="1 5" id="KW-0436">Ligase</keyword>
<name>A0A1J5QJR7_9ZZZZ</name>
<dbReference type="InterPro" id="IPR008988">
    <property type="entry name" value="Transcriptional_repressor_C"/>
</dbReference>
<dbReference type="GO" id="GO:0004077">
    <property type="term" value="F:biotin--[biotin carboxyl-carrier protein] ligase activity"/>
    <property type="evidence" value="ECO:0007669"/>
    <property type="project" value="UniProtKB-EC"/>
</dbReference>
<dbReference type="EC" id="6.3.4.15" evidence="5"/>
<comment type="caution">
    <text evidence="5">The sequence shown here is derived from an EMBL/GenBank/DDBJ whole genome shotgun (WGS) entry which is preliminary data.</text>
</comment>
<proteinExistence type="predicted"/>
<dbReference type="AlphaFoldDB" id="A0A1J5QJR7"/>
<dbReference type="InterPro" id="IPR045864">
    <property type="entry name" value="aa-tRNA-synth_II/BPL/LPL"/>
</dbReference>
<evidence type="ECO:0000256" key="3">
    <source>
        <dbReference type="ARBA" id="ARBA00022840"/>
    </source>
</evidence>
<dbReference type="Pfam" id="PF03099">
    <property type="entry name" value="BPL_LplA_LipB"/>
    <property type="match status" value="1"/>
</dbReference>
<dbReference type="PANTHER" id="PTHR12835:SF5">
    <property type="entry name" value="BIOTIN--PROTEIN LIGASE"/>
    <property type="match status" value="1"/>
</dbReference>
<dbReference type="InterPro" id="IPR003142">
    <property type="entry name" value="BPL_C"/>
</dbReference>
<evidence type="ECO:0000259" key="4">
    <source>
        <dbReference type="PROSITE" id="PS51733"/>
    </source>
</evidence>
<feature type="domain" description="BPL/LPL catalytic" evidence="4">
    <location>
        <begin position="25"/>
        <end position="222"/>
    </location>
</feature>
<keyword evidence="2" id="KW-0547">Nucleotide-binding</keyword>
<gene>
    <name evidence="5" type="primary">birA_12</name>
    <name evidence="5" type="ORF">GALL_344800</name>
</gene>
<dbReference type="GO" id="GO:0005524">
    <property type="term" value="F:ATP binding"/>
    <property type="evidence" value="ECO:0007669"/>
    <property type="project" value="UniProtKB-KW"/>
</dbReference>
<dbReference type="SUPFAM" id="SSF50037">
    <property type="entry name" value="C-terminal domain of transcriptional repressors"/>
    <property type="match status" value="1"/>
</dbReference>
<dbReference type="PROSITE" id="PS51733">
    <property type="entry name" value="BPL_LPL_CATALYTIC"/>
    <property type="match status" value="1"/>
</dbReference>
<dbReference type="GO" id="GO:0005737">
    <property type="term" value="C:cytoplasm"/>
    <property type="evidence" value="ECO:0007669"/>
    <property type="project" value="TreeGrafter"/>
</dbReference>
<accession>A0A1J5QJR7</accession>
<organism evidence="5">
    <name type="scientific">mine drainage metagenome</name>
    <dbReference type="NCBI Taxonomy" id="410659"/>
    <lineage>
        <taxon>unclassified sequences</taxon>
        <taxon>metagenomes</taxon>
        <taxon>ecological metagenomes</taxon>
    </lineage>
</organism>
<evidence type="ECO:0000256" key="2">
    <source>
        <dbReference type="ARBA" id="ARBA00022741"/>
    </source>
</evidence>
<dbReference type="PANTHER" id="PTHR12835">
    <property type="entry name" value="BIOTIN PROTEIN LIGASE"/>
    <property type="match status" value="1"/>
</dbReference>
<evidence type="ECO:0000313" key="5">
    <source>
        <dbReference type="EMBL" id="OIQ83720.1"/>
    </source>
</evidence>
<sequence length="295" mass="30297">MTSHPSRPQTRPALRAAVLREVLVAPGGPLARLDVVDRTGSTNVDLAAALARDPGSMPDRTLLVAELQDAGRGRAGRQWEAPARSSLAVSFLLRPGPTVPVPTFGWLPLLAGLAAVTALRAATGADARLKWPNDLLVGAPDAVELPGWDTDRKVGGILSELVTTSAGPVALLGIGINVSQSRGELPVESAASLLTTGLGEIDRESLLVALVSAVIGVDLRWREAHGDAVAAGLADECAAVCGTLGRKVHVDLPGDVVIEGQALALGPDGSLVVEDTSGRVRSVLAGDVRHLRAAA</sequence>
<dbReference type="EMBL" id="MLJW01000678">
    <property type="protein sequence ID" value="OIQ83720.1"/>
    <property type="molecule type" value="Genomic_DNA"/>
</dbReference>
<dbReference type="SUPFAM" id="SSF55681">
    <property type="entry name" value="Class II aaRS and biotin synthetases"/>
    <property type="match status" value="1"/>
</dbReference>
<dbReference type="InterPro" id="IPR004143">
    <property type="entry name" value="BPL_LPL_catalytic"/>
</dbReference>
<dbReference type="InterPro" id="IPR004408">
    <property type="entry name" value="Biotin_CoA_COase_ligase"/>
</dbReference>
<keyword evidence="3" id="KW-0067">ATP-binding</keyword>
<dbReference type="Gene3D" id="2.30.30.100">
    <property type="match status" value="1"/>
</dbReference>
<reference evidence="5" key="1">
    <citation type="submission" date="2016-10" db="EMBL/GenBank/DDBJ databases">
        <title>Sequence of Gallionella enrichment culture.</title>
        <authorList>
            <person name="Poehlein A."/>
            <person name="Muehling M."/>
            <person name="Daniel R."/>
        </authorList>
    </citation>
    <scope>NUCLEOTIDE SEQUENCE</scope>
</reference>
<dbReference type="NCBIfam" id="TIGR00121">
    <property type="entry name" value="birA_ligase"/>
    <property type="match status" value="1"/>
</dbReference>
<protein>
    <submittedName>
        <fullName evidence="5">Bifunctional ligase/repressor BirA</fullName>
        <ecNumber evidence="5">6.3.4.15</ecNumber>
    </submittedName>
</protein>
<dbReference type="CDD" id="cd16442">
    <property type="entry name" value="BPL"/>
    <property type="match status" value="1"/>
</dbReference>
<dbReference type="Pfam" id="PF02237">
    <property type="entry name" value="BPL_C"/>
    <property type="match status" value="1"/>
</dbReference>